<sequence>MLTCTSTTGEMSEHVMEHICAPHEIARPHDIAFPPEDALSPADKRERAARTLAQHATSAEELSEWLDMLGLSAMEGLTLGAISGARRA</sequence>
<proteinExistence type="predicted"/>
<evidence type="ECO:0000313" key="1">
    <source>
        <dbReference type="EMBL" id="GAA0514821.1"/>
    </source>
</evidence>
<name>A0ABP3M9X7_SACER</name>
<gene>
    <name evidence="1" type="ORF">GCM10009533_12240</name>
</gene>
<organism evidence="1 2">
    <name type="scientific">Saccharopolyspora erythraea</name>
    <name type="common">Streptomyces erythraeus</name>
    <dbReference type="NCBI Taxonomy" id="1836"/>
    <lineage>
        <taxon>Bacteria</taxon>
        <taxon>Bacillati</taxon>
        <taxon>Actinomycetota</taxon>
        <taxon>Actinomycetes</taxon>
        <taxon>Pseudonocardiales</taxon>
        <taxon>Pseudonocardiaceae</taxon>
        <taxon>Saccharopolyspora</taxon>
    </lineage>
</organism>
<protein>
    <submittedName>
        <fullName evidence="1">Uncharacterized protein</fullName>
    </submittedName>
</protein>
<dbReference type="EMBL" id="BAAAGS010000005">
    <property type="protein sequence ID" value="GAA0514821.1"/>
    <property type="molecule type" value="Genomic_DNA"/>
</dbReference>
<evidence type="ECO:0000313" key="2">
    <source>
        <dbReference type="Proteomes" id="UP001500729"/>
    </source>
</evidence>
<reference evidence="2" key="1">
    <citation type="journal article" date="2019" name="Int. J. Syst. Evol. Microbiol.">
        <title>The Global Catalogue of Microorganisms (GCM) 10K type strain sequencing project: providing services to taxonomists for standard genome sequencing and annotation.</title>
        <authorList>
            <consortium name="The Broad Institute Genomics Platform"/>
            <consortium name="The Broad Institute Genome Sequencing Center for Infectious Disease"/>
            <person name="Wu L."/>
            <person name="Ma J."/>
        </authorList>
    </citation>
    <scope>NUCLEOTIDE SEQUENCE [LARGE SCALE GENOMIC DNA]</scope>
    <source>
        <strain evidence="2">JCM 10303</strain>
    </source>
</reference>
<comment type="caution">
    <text evidence="1">The sequence shown here is derived from an EMBL/GenBank/DDBJ whole genome shotgun (WGS) entry which is preliminary data.</text>
</comment>
<keyword evidence="2" id="KW-1185">Reference proteome</keyword>
<dbReference type="Proteomes" id="UP001500729">
    <property type="component" value="Unassembled WGS sequence"/>
</dbReference>
<accession>A0ABP3M9X7</accession>